<protein>
    <recommendedName>
        <fullName evidence="9">CLIP domain-containing serine protease</fullName>
        <ecNumber evidence="8">3.4.21.-</ecNumber>
    </recommendedName>
</protein>
<evidence type="ECO:0000313" key="11">
    <source>
        <dbReference type="EMBL" id="KYB29265.1"/>
    </source>
</evidence>
<dbReference type="AlphaFoldDB" id="A0A139WN86"/>
<dbReference type="SUPFAM" id="SSF50494">
    <property type="entry name" value="Trypsin-like serine proteases"/>
    <property type="match status" value="1"/>
</dbReference>
<keyword evidence="1 8" id="KW-0645">Protease</keyword>
<dbReference type="Gene3D" id="2.40.10.10">
    <property type="entry name" value="Trypsin-like serine proteases"/>
    <property type="match status" value="2"/>
</dbReference>
<keyword evidence="3 8" id="KW-0378">Hydrolase</keyword>
<name>A0A139WN86_TRICA</name>
<organism evidence="11 12">
    <name type="scientific">Tribolium castaneum</name>
    <name type="common">Red flour beetle</name>
    <dbReference type="NCBI Taxonomy" id="7070"/>
    <lineage>
        <taxon>Eukaryota</taxon>
        <taxon>Metazoa</taxon>
        <taxon>Ecdysozoa</taxon>
        <taxon>Arthropoda</taxon>
        <taxon>Hexapoda</taxon>
        <taxon>Insecta</taxon>
        <taxon>Pterygota</taxon>
        <taxon>Neoptera</taxon>
        <taxon>Endopterygota</taxon>
        <taxon>Coleoptera</taxon>
        <taxon>Polyphaga</taxon>
        <taxon>Cucujiformia</taxon>
        <taxon>Tenebrionidae</taxon>
        <taxon>Tenebrionidae incertae sedis</taxon>
        <taxon>Tribolium</taxon>
    </lineage>
</organism>
<dbReference type="OMA" id="HIEYRCH"/>
<dbReference type="InterPro" id="IPR001254">
    <property type="entry name" value="Trypsin_dom"/>
</dbReference>
<evidence type="ECO:0000256" key="3">
    <source>
        <dbReference type="ARBA" id="ARBA00022801"/>
    </source>
</evidence>
<comment type="subcellular location">
    <subcellularLocation>
        <location evidence="9">Secreted</location>
    </subcellularLocation>
</comment>
<dbReference type="PANTHER" id="PTHR24252">
    <property type="entry name" value="ACROSIN-RELATED"/>
    <property type="match status" value="1"/>
</dbReference>
<keyword evidence="9" id="KW-0964">Secreted</keyword>
<dbReference type="InterPro" id="IPR033116">
    <property type="entry name" value="TRYPSIN_SER"/>
</dbReference>
<dbReference type="EMBL" id="KQ971312">
    <property type="protein sequence ID" value="KYB29265.1"/>
    <property type="molecule type" value="Genomic_DNA"/>
</dbReference>
<dbReference type="GO" id="GO:0006508">
    <property type="term" value="P:proteolysis"/>
    <property type="evidence" value="ECO:0007669"/>
    <property type="project" value="UniProtKB-KW"/>
</dbReference>
<dbReference type="InterPro" id="IPR022700">
    <property type="entry name" value="CLIP"/>
</dbReference>
<comment type="similarity">
    <text evidence="7 9">Belongs to the peptidase S1 family. CLIP subfamily.</text>
</comment>
<evidence type="ECO:0000313" key="12">
    <source>
        <dbReference type="Proteomes" id="UP000007266"/>
    </source>
</evidence>
<keyword evidence="5" id="KW-1015">Disulfide bond</keyword>
<keyword evidence="2 9" id="KW-0732">Signal</keyword>
<feature type="domain" description="Peptidase S1" evidence="10">
    <location>
        <begin position="104"/>
        <end position="351"/>
    </location>
</feature>
<dbReference type="InterPro" id="IPR043504">
    <property type="entry name" value="Peptidase_S1_PA_chymotrypsin"/>
</dbReference>
<comment type="domain">
    <text evidence="9">The clip domain consists of 35-55 residues which are 'knitted' together usually by 3 conserved disulfide bonds forming a clip-like compact structure.</text>
</comment>
<evidence type="ECO:0000256" key="1">
    <source>
        <dbReference type="ARBA" id="ARBA00022670"/>
    </source>
</evidence>
<dbReference type="PRINTS" id="PR00722">
    <property type="entry name" value="CHYMOTRYPSIN"/>
</dbReference>
<evidence type="ECO:0000259" key="10">
    <source>
        <dbReference type="PROSITE" id="PS50240"/>
    </source>
</evidence>
<dbReference type="InterPro" id="IPR001314">
    <property type="entry name" value="Peptidase_S1A"/>
</dbReference>
<evidence type="ECO:0000256" key="8">
    <source>
        <dbReference type="RuleBase" id="RU363034"/>
    </source>
</evidence>
<evidence type="ECO:0000256" key="7">
    <source>
        <dbReference type="ARBA" id="ARBA00024195"/>
    </source>
</evidence>
<dbReference type="GO" id="GO:0004252">
    <property type="term" value="F:serine-type endopeptidase activity"/>
    <property type="evidence" value="ECO:0007669"/>
    <property type="project" value="UniProtKB-UniRule"/>
</dbReference>
<dbReference type="Gene3D" id="3.30.1640.30">
    <property type="match status" value="1"/>
</dbReference>
<dbReference type="InterPro" id="IPR038565">
    <property type="entry name" value="CLIP_sf"/>
</dbReference>
<dbReference type="Proteomes" id="UP000007266">
    <property type="component" value="Linkage group 2"/>
</dbReference>
<dbReference type="OrthoDB" id="8114044at2759"/>
<evidence type="ECO:0000256" key="2">
    <source>
        <dbReference type="ARBA" id="ARBA00022729"/>
    </source>
</evidence>
<dbReference type="PROSITE" id="PS50240">
    <property type="entry name" value="TRYPSIN_DOM"/>
    <property type="match status" value="1"/>
</dbReference>
<keyword evidence="12" id="KW-1185">Reference proteome</keyword>
<keyword evidence="4 8" id="KW-0720">Serine protease</keyword>
<reference evidence="11 12" key="2">
    <citation type="journal article" date="2010" name="Nucleic Acids Res.">
        <title>BeetleBase in 2010: revisions to provide comprehensive genomic information for Tribolium castaneum.</title>
        <authorList>
            <person name="Kim H.S."/>
            <person name="Murphy T."/>
            <person name="Xia J."/>
            <person name="Caragea D."/>
            <person name="Park Y."/>
            <person name="Beeman R.W."/>
            <person name="Lorenzen M.D."/>
            <person name="Butcher S."/>
            <person name="Manak J.R."/>
            <person name="Brown S.J."/>
        </authorList>
    </citation>
    <scope>GENOME REANNOTATION</scope>
    <source>
        <strain evidence="11 12">Georgia GA2</strain>
    </source>
</reference>
<reference evidence="11 12" key="1">
    <citation type="journal article" date="2008" name="Nature">
        <title>The genome of the model beetle and pest Tribolium castaneum.</title>
        <authorList>
            <consortium name="Tribolium Genome Sequencing Consortium"/>
            <person name="Richards S."/>
            <person name="Gibbs R.A."/>
            <person name="Weinstock G.M."/>
            <person name="Brown S.J."/>
            <person name="Denell R."/>
            <person name="Beeman R.W."/>
            <person name="Gibbs R."/>
            <person name="Beeman R.W."/>
            <person name="Brown S.J."/>
            <person name="Bucher G."/>
            <person name="Friedrich M."/>
            <person name="Grimmelikhuijzen C.J."/>
            <person name="Klingler M."/>
            <person name="Lorenzen M."/>
            <person name="Richards S."/>
            <person name="Roth S."/>
            <person name="Schroder R."/>
            <person name="Tautz D."/>
            <person name="Zdobnov E.M."/>
            <person name="Muzny D."/>
            <person name="Gibbs R.A."/>
            <person name="Weinstock G.M."/>
            <person name="Attaway T."/>
            <person name="Bell S."/>
            <person name="Buhay C.J."/>
            <person name="Chandrabose M.N."/>
            <person name="Chavez D."/>
            <person name="Clerk-Blankenburg K.P."/>
            <person name="Cree A."/>
            <person name="Dao M."/>
            <person name="Davis C."/>
            <person name="Chacko J."/>
            <person name="Dinh H."/>
            <person name="Dugan-Rocha S."/>
            <person name="Fowler G."/>
            <person name="Garner T.T."/>
            <person name="Garnes J."/>
            <person name="Gnirke A."/>
            <person name="Hawes A."/>
            <person name="Hernandez J."/>
            <person name="Hines S."/>
            <person name="Holder M."/>
            <person name="Hume J."/>
            <person name="Jhangiani S.N."/>
            <person name="Joshi V."/>
            <person name="Khan Z.M."/>
            <person name="Jackson L."/>
            <person name="Kovar C."/>
            <person name="Kowis A."/>
            <person name="Lee S."/>
            <person name="Lewis L.R."/>
            <person name="Margolis J."/>
            <person name="Morgan M."/>
            <person name="Nazareth L.V."/>
            <person name="Nguyen N."/>
            <person name="Okwuonu G."/>
            <person name="Parker D."/>
            <person name="Richards S."/>
            <person name="Ruiz S.J."/>
            <person name="Santibanez J."/>
            <person name="Savard J."/>
            <person name="Scherer S.E."/>
            <person name="Schneider B."/>
            <person name="Sodergren E."/>
            <person name="Tautz D."/>
            <person name="Vattahil S."/>
            <person name="Villasana D."/>
            <person name="White C.S."/>
            <person name="Wright R."/>
            <person name="Park Y."/>
            <person name="Beeman R.W."/>
            <person name="Lord J."/>
            <person name="Oppert B."/>
            <person name="Lorenzen M."/>
            <person name="Brown S."/>
            <person name="Wang L."/>
            <person name="Savard J."/>
            <person name="Tautz D."/>
            <person name="Richards S."/>
            <person name="Weinstock G."/>
            <person name="Gibbs R.A."/>
            <person name="Liu Y."/>
            <person name="Worley K."/>
            <person name="Weinstock G."/>
            <person name="Elsik C.G."/>
            <person name="Reese J.T."/>
            <person name="Elhaik E."/>
            <person name="Landan G."/>
            <person name="Graur D."/>
            <person name="Arensburger P."/>
            <person name="Atkinson P."/>
            <person name="Beeman R.W."/>
            <person name="Beidler J."/>
            <person name="Brown S.J."/>
            <person name="Demuth J.P."/>
            <person name="Drury D.W."/>
            <person name="Du Y.Z."/>
            <person name="Fujiwara H."/>
            <person name="Lorenzen M."/>
            <person name="Maselli V."/>
            <person name="Osanai M."/>
            <person name="Park Y."/>
            <person name="Robertson H.M."/>
            <person name="Tu Z."/>
            <person name="Wang J.J."/>
            <person name="Wang S."/>
            <person name="Richards S."/>
            <person name="Song H."/>
            <person name="Zhang L."/>
            <person name="Sodergren E."/>
            <person name="Werner D."/>
            <person name="Stanke M."/>
            <person name="Morgenstern B."/>
            <person name="Solovyev V."/>
            <person name="Kosarev P."/>
            <person name="Brown G."/>
            <person name="Chen H.C."/>
            <person name="Ermolaeva O."/>
            <person name="Hlavina W."/>
            <person name="Kapustin Y."/>
            <person name="Kiryutin B."/>
            <person name="Kitts P."/>
            <person name="Maglott D."/>
            <person name="Pruitt K."/>
            <person name="Sapojnikov V."/>
            <person name="Souvorov A."/>
            <person name="Mackey A.J."/>
            <person name="Waterhouse R.M."/>
            <person name="Wyder S."/>
            <person name="Zdobnov E.M."/>
            <person name="Zdobnov E.M."/>
            <person name="Wyder S."/>
            <person name="Kriventseva E.V."/>
            <person name="Kadowaki T."/>
            <person name="Bork P."/>
            <person name="Aranda M."/>
            <person name="Bao R."/>
            <person name="Beermann A."/>
            <person name="Berns N."/>
            <person name="Bolognesi R."/>
            <person name="Bonneton F."/>
            <person name="Bopp D."/>
            <person name="Brown S.J."/>
            <person name="Bucher G."/>
            <person name="Butts T."/>
            <person name="Chaumot A."/>
            <person name="Denell R.E."/>
            <person name="Ferrier D.E."/>
            <person name="Friedrich M."/>
            <person name="Gordon C.M."/>
            <person name="Jindra M."/>
            <person name="Klingler M."/>
            <person name="Lan Q."/>
            <person name="Lattorff H.M."/>
            <person name="Laudet V."/>
            <person name="von Levetsow C."/>
            <person name="Liu Z."/>
            <person name="Lutz R."/>
            <person name="Lynch J.A."/>
            <person name="da Fonseca R.N."/>
            <person name="Posnien N."/>
            <person name="Reuter R."/>
            <person name="Roth S."/>
            <person name="Savard J."/>
            <person name="Schinko J.B."/>
            <person name="Schmitt C."/>
            <person name="Schoppmeier M."/>
            <person name="Schroder R."/>
            <person name="Shippy T.D."/>
            <person name="Simonnet F."/>
            <person name="Marques-Souza H."/>
            <person name="Tautz D."/>
            <person name="Tomoyasu Y."/>
            <person name="Trauner J."/>
            <person name="Van der Zee M."/>
            <person name="Vervoort M."/>
            <person name="Wittkopp N."/>
            <person name="Wimmer E.A."/>
            <person name="Yang X."/>
            <person name="Jones A.K."/>
            <person name="Sattelle D.B."/>
            <person name="Ebert P.R."/>
            <person name="Nelson D."/>
            <person name="Scott J.G."/>
            <person name="Beeman R.W."/>
            <person name="Muthukrishnan S."/>
            <person name="Kramer K.J."/>
            <person name="Arakane Y."/>
            <person name="Beeman R.W."/>
            <person name="Zhu Q."/>
            <person name="Hogenkamp D."/>
            <person name="Dixit R."/>
            <person name="Oppert B."/>
            <person name="Jiang H."/>
            <person name="Zou Z."/>
            <person name="Marshall J."/>
            <person name="Elpidina E."/>
            <person name="Vinokurov K."/>
            <person name="Oppert C."/>
            <person name="Zou Z."/>
            <person name="Evans J."/>
            <person name="Lu Z."/>
            <person name="Zhao P."/>
            <person name="Sumathipala N."/>
            <person name="Altincicek B."/>
            <person name="Vilcinskas A."/>
            <person name="Williams M."/>
            <person name="Hultmark D."/>
            <person name="Hetru C."/>
            <person name="Jiang H."/>
            <person name="Grimmelikhuijzen C.J."/>
            <person name="Hauser F."/>
            <person name="Cazzamali G."/>
            <person name="Williamson M."/>
            <person name="Park Y."/>
            <person name="Li B."/>
            <person name="Tanaka Y."/>
            <person name="Predel R."/>
            <person name="Neupert S."/>
            <person name="Schachtner J."/>
            <person name="Verleyen P."/>
            <person name="Raible F."/>
            <person name="Bork P."/>
            <person name="Friedrich M."/>
            <person name="Walden K.K."/>
            <person name="Robertson H.M."/>
            <person name="Angeli S."/>
            <person name="Foret S."/>
            <person name="Bucher G."/>
            <person name="Schuetz S."/>
            <person name="Maleszka R."/>
            <person name="Wimmer E.A."/>
            <person name="Beeman R.W."/>
            <person name="Lorenzen M."/>
            <person name="Tomoyasu Y."/>
            <person name="Miller S.C."/>
            <person name="Grossmann D."/>
            <person name="Bucher G."/>
        </authorList>
    </citation>
    <scope>NUCLEOTIDE SEQUENCE [LARGE SCALE GENOMIC DNA]</scope>
    <source>
        <strain evidence="11 12">Georgia GA2</strain>
    </source>
</reference>
<evidence type="ECO:0000256" key="6">
    <source>
        <dbReference type="ARBA" id="ARBA00023180"/>
    </source>
</evidence>
<dbReference type="Pfam" id="PF12032">
    <property type="entry name" value="CLIP"/>
    <property type="match status" value="1"/>
</dbReference>
<dbReference type="Pfam" id="PF00089">
    <property type="entry name" value="Trypsin"/>
    <property type="match status" value="1"/>
</dbReference>
<dbReference type="FunFam" id="2.40.10.10:FF:000002">
    <property type="entry name" value="Transmembrane protease serine"/>
    <property type="match status" value="1"/>
</dbReference>
<dbReference type="GO" id="GO:0045087">
    <property type="term" value="P:innate immune response"/>
    <property type="evidence" value="ECO:0000318"/>
    <property type="project" value="GO_Central"/>
</dbReference>
<dbReference type="PROSITE" id="PS00134">
    <property type="entry name" value="TRYPSIN_HIS"/>
    <property type="match status" value="1"/>
</dbReference>
<accession>A0A139WN86</accession>
<dbReference type="InterPro" id="IPR018114">
    <property type="entry name" value="TRYPSIN_HIS"/>
</dbReference>
<dbReference type="GO" id="GO:0005615">
    <property type="term" value="C:extracellular space"/>
    <property type="evidence" value="ECO:0000318"/>
    <property type="project" value="GO_Central"/>
</dbReference>
<feature type="chain" id="PRO_5031597537" description="CLIP domain-containing serine protease" evidence="9">
    <location>
        <begin position="26"/>
        <end position="353"/>
    </location>
</feature>
<dbReference type="STRING" id="7070.A0A139WN86"/>
<dbReference type="KEGG" id="tca:664249"/>
<dbReference type="SMART" id="SM00020">
    <property type="entry name" value="Tryp_SPc"/>
    <property type="match status" value="1"/>
</dbReference>
<evidence type="ECO:0000256" key="4">
    <source>
        <dbReference type="ARBA" id="ARBA00022825"/>
    </source>
</evidence>
<dbReference type="InterPro" id="IPR009003">
    <property type="entry name" value="Peptidase_S1_PA"/>
</dbReference>
<dbReference type="CDD" id="cd00190">
    <property type="entry name" value="Tryp_SPc"/>
    <property type="match status" value="1"/>
</dbReference>
<keyword evidence="6" id="KW-0325">Glycoprotein</keyword>
<dbReference type="EC" id="3.4.21.-" evidence="8"/>
<gene>
    <name evidence="11" type="primary">AUGUSTUS-3.0.2_32162</name>
    <name evidence="11" type="ORF">TcasGA2_TC032162</name>
</gene>
<dbReference type="FunFam" id="2.40.10.10:FF:000028">
    <property type="entry name" value="Serine protease easter"/>
    <property type="match status" value="1"/>
</dbReference>
<evidence type="ECO:0000256" key="5">
    <source>
        <dbReference type="ARBA" id="ARBA00023157"/>
    </source>
</evidence>
<proteinExistence type="inferred from homology"/>
<evidence type="ECO:0000256" key="9">
    <source>
        <dbReference type="RuleBase" id="RU366078"/>
    </source>
</evidence>
<feature type="signal peptide" evidence="9">
    <location>
        <begin position="1"/>
        <end position="25"/>
    </location>
</feature>
<sequence>MLTTYLNQLLLLILVLFQTYSPVQNNSTVDPKGCVYLNDCPKALELIQSRRNDRKVIDFLRSISCGNSLRKDMILCENISSFTATRSKFVSDSECGTQSTSAKITHGKRAQIDEFPWLALLKYKNRTNHIEYRCHGSLISSKYVLTASHCLSYSDRLKSRYGELYSVVLGEYNTRTVRDCATPPDDCTDPIQEFSPEAVFTHPKFLSEGALSDIALVRLNGSARFSDFVRPICLPTNTFILNENETLLISGWGKTENRTTSDVKLKGKIKYLTQDSCSMRLDDSQICAGSSDGTDTCQGDSGGPLMVHRQTNGEMRFFLVGVVSFGKECGSGSAVYTNVMKFVDWIVDKMSSG</sequence>
<dbReference type="PANTHER" id="PTHR24252:SF7">
    <property type="entry name" value="HYALIN"/>
    <property type="match status" value="1"/>
</dbReference>
<dbReference type="InParanoid" id="A0A139WN86"/>
<dbReference type="PROSITE" id="PS00135">
    <property type="entry name" value="TRYPSIN_SER"/>
    <property type="match status" value="1"/>
</dbReference>